<feature type="region of interest" description="Disordered" evidence="1">
    <location>
        <begin position="88"/>
        <end position="107"/>
    </location>
</feature>
<dbReference type="EMBL" id="QBIU01000001">
    <property type="protein sequence ID" value="MWV68629.1"/>
    <property type="molecule type" value="Genomic_DNA"/>
</dbReference>
<dbReference type="AlphaFoldDB" id="A0A6L7D9X3"/>
<sequence length="155" mass="18149">MGEFRLPFKCRIYVKIAYKGSVMIESKLYKNANLDSKKVIESTMQDSKDIIESNFTQNSQLQNLYKSIPKGRPFFKINIKSANANFDNTRDSVESKNAKDSKKNNVDVSHSLNMTKNIESRFYNKLDSIKNKIDCRNDKTNPFHHIKKEQVKWKF</sequence>
<gene>
    <name evidence="2" type="ORF">DCO61_00920</name>
</gene>
<proteinExistence type="predicted"/>
<feature type="compositionally biased region" description="Basic and acidic residues" evidence="1">
    <location>
        <begin position="88"/>
        <end position="105"/>
    </location>
</feature>
<evidence type="ECO:0000256" key="1">
    <source>
        <dbReference type="SAM" id="MobiDB-lite"/>
    </source>
</evidence>
<name>A0A6L7D9X3_9HELI</name>
<protein>
    <submittedName>
        <fullName evidence="2">Uncharacterized protein</fullName>
    </submittedName>
</protein>
<accession>A0A6L7D9X3</accession>
<dbReference type="Proteomes" id="UP000477070">
    <property type="component" value="Unassembled WGS sequence"/>
</dbReference>
<reference evidence="2 3" key="1">
    <citation type="submission" date="2019-12" db="EMBL/GenBank/DDBJ databases">
        <title>Multi-Generational Helicobacter saguini Isolates.</title>
        <authorList>
            <person name="Mannion A."/>
            <person name="Shen Z."/>
            <person name="Fox J.G."/>
        </authorList>
    </citation>
    <scope>NUCLEOTIDE SEQUENCE [LARGE SCALE GENOMIC DNA]</scope>
    <source>
        <strain evidence="3">16-048 (F4)</strain>
    </source>
</reference>
<comment type="caution">
    <text evidence="2">The sequence shown here is derived from an EMBL/GenBank/DDBJ whole genome shotgun (WGS) entry which is preliminary data.</text>
</comment>
<evidence type="ECO:0000313" key="3">
    <source>
        <dbReference type="Proteomes" id="UP000477070"/>
    </source>
</evidence>
<evidence type="ECO:0000313" key="2">
    <source>
        <dbReference type="EMBL" id="MWV68629.1"/>
    </source>
</evidence>
<dbReference type="RefSeq" id="WP_160659260.1">
    <property type="nucleotide sequence ID" value="NZ_JRMP02000001.1"/>
</dbReference>
<organism evidence="2 3">
    <name type="scientific">Helicobacter saguini</name>
    <dbReference type="NCBI Taxonomy" id="1548018"/>
    <lineage>
        <taxon>Bacteria</taxon>
        <taxon>Pseudomonadati</taxon>
        <taxon>Campylobacterota</taxon>
        <taxon>Epsilonproteobacteria</taxon>
        <taxon>Campylobacterales</taxon>
        <taxon>Helicobacteraceae</taxon>
        <taxon>Helicobacter</taxon>
    </lineage>
</organism>